<evidence type="ECO:0000256" key="3">
    <source>
        <dbReference type="ARBA" id="ARBA00022691"/>
    </source>
</evidence>
<dbReference type="Pfam" id="PF08242">
    <property type="entry name" value="Methyltransf_12"/>
    <property type="match status" value="1"/>
</dbReference>
<gene>
    <name evidence="5" type="ORF">ACFOY2_17880</name>
</gene>
<keyword evidence="1 5" id="KW-0489">Methyltransferase</keyword>
<dbReference type="RefSeq" id="WP_379529168.1">
    <property type="nucleotide sequence ID" value="NZ_JBHSBI010000008.1"/>
</dbReference>
<dbReference type="InterPro" id="IPR013217">
    <property type="entry name" value="Methyltransf_12"/>
</dbReference>
<organism evidence="5 6">
    <name type="scientific">Nonomuraea purpurea</name>
    <dbReference type="NCBI Taxonomy" id="1849276"/>
    <lineage>
        <taxon>Bacteria</taxon>
        <taxon>Bacillati</taxon>
        <taxon>Actinomycetota</taxon>
        <taxon>Actinomycetes</taxon>
        <taxon>Streptosporangiales</taxon>
        <taxon>Streptosporangiaceae</taxon>
        <taxon>Nonomuraea</taxon>
    </lineage>
</organism>
<dbReference type="Proteomes" id="UP001595851">
    <property type="component" value="Unassembled WGS sequence"/>
</dbReference>
<comment type="caution">
    <text evidence="5">The sequence shown here is derived from an EMBL/GenBank/DDBJ whole genome shotgun (WGS) entry which is preliminary data.</text>
</comment>
<dbReference type="PANTHER" id="PTHR43464">
    <property type="entry name" value="METHYLTRANSFERASE"/>
    <property type="match status" value="1"/>
</dbReference>
<keyword evidence="3" id="KW-0949">S-adenosyl-L-methionine</keyword>
<feature type="domain" description="Methyltransferase type 12" evidence="4">
    <location>
        <begin position="44"/>
        <end position="137"/>
    </location>
</feature>
<keyword evidence="6" id="KW-1185">Reference proteome</keyword>
<dbReference type="CDD" id="cd02440">
    <property type="entry name" value="AdoMet_MTases"/>
    <property type="match status" value="1"/>
</dbReference>
<evidence type="ECO:0000313" key="5">
    <source>
        <dbReference type="EMBL" id="MFC4009107.1"/>
    </source>
</evidence>
<sequence>MGWTADLVPAYLAHTRNLASSVRFALVTRALLGNLPDRPCEVMDAGGGHAVQAIMLARAGHRVTVVDPDPLMIDEARANLAGQDAAVRDRVRLVHGHVDDAAGEFDVVCCHSVLAYVEDPQPMLTRLVALTRPGGLLSILALNGDAIAMRSGLSGDWAEALASLRAGRQVGARYLSSRPDTVGDLGGRLAALGAQVRTWHGVRVFTDHIDDDVSGAELADVVELEWQAGLRDPYRGVARLFHLIAERDA</sequence>
<dbReference type="GO" id="GO:0008168">
    <property type="term" value="F:methyltransferase activity"/>
    <property type="evidence" value="ECO:0007669"/>
    <property type="project" value="UniProtKB-KW"/>
</dbReference>
<dbReference type="InterPro" id="IPR029063">
    <property type="entry name" value="SAM-dependent_MTases_sf"/>
</dbReference>
<protein>
    <submittedName>
        <fullName evidence="5">Methyltransferase</fullName>
    </submittedName>
</protein>
<evidence type="ECO:0000313" key="6">
    <source>
        <dbReference type="Proteomes" id="UP001595851"/>
    </source>
</evidence>
<name>A0ABV8G526_9ACTN</name>
<evidence type="ECO:0000256" key="2">
    <source>
        <dbReference type="ARBA" id="ARBA00022679"/>
    </source>
</evidence>
<dbReference type="PANTHER" id="PTHR43464:SF19">
    <property type="entry name" value="UBIQUINONE BIOSYNTHESIS O-METHYLTRANSFERASE, MITOCHONDRIAL"/>
    <property type="match status" value="1"/>
</dbReference>
<keyword evidence="2" id="KW-0808">Transferase</keyword>
<evidence type="ECO:0000259" key="4">
    <source>
        <dbReference type="Pfam" id="PF08242"/>
    </source>
</evidence>
<reference evidence="6" key="1">
    <citation type="journal article" date="2019" name="Int. J. Syst. Evol. Microbiol.">
        <title>The Global Catalogue of Microorganisms (GCM) 10K type strain sequencing project: providing services to taxonomists for standard genome sequencing and annotation.</title>
        <authorList>
            <consortium name="The Broad Institute Genomics Platform"/>
            <consortium name="The Broad Institute Genome Sequencing Center for Infectious Disease"/>
            <person name="Wu L."/>
            <person name="Ma J."/>
        </authorList>
    </citation>
    <scope>NUCLEOTIDE SEQUENCE [LARGE SCALE GENOMIC DNA]</scope>
    <source>
        <strain evidence="6">TBRC 1276</strain>
    </source>
</reference>
<dbReference type="GO" id="GO:0032259">
    <property type="term" value="P:methylation"/>
    <property type="evidence" value="ECO:0007669"/>
    <property type="project" value="UniProtKB-KW"/>
</dbReference>
<evidence type="ECO:0000256" key="1">
    <source>
        <dbReference type="ARBA" id="ARBA00022603"/>
    </source>
</evidence>
<dbReference type="SUPFAM" id="SSF53335">
    <property type="entry name" value="S-adenosyl-L-methionine-dependent methyltransferases"/>
    <property type="match status" value="1"/>
</dbReference>
<dbReference type="Gene3D" id="3.40.50.150">
    <property type="entry name" value="Vaccinia Virus protein VP39"/>
    <property type="match status" value="1"/>
</dbReference>
<dbReference type="EMBL" id="JBHSBI010000008">
    <property type="protein sequence ID" value="MFC4009107.1"/>
    <property type="molecule type" value="Genomic_DNA"/>
</dbReference>
<accession>A0ABV8G526</accession>
<proteinExistence type="predicted"/>